<accession>A0A9N9IE65</accession>
<feature type="non-terminal residue" evidence="1">
    <location>
        <position position="80"/>
    </location>
</feature>
<name>A0A9N9IE65_9GLOM</name>
<keyword evidence="2" id="KW-1185">Reference proteome</keyword>
<gene>
    <name evidence="1" type="ORF">DERYTH_LOCUS15072</name>
</gene>
<sequence length="80" mass="8251">MSASFLGIMLATPSGVAPFAPSGITSFVSLDAASAALSGAMFITTPMPCAITPLVLMSISLTLDEKHSYLFDVNGLLEIQ</sequence>
<dbReference type="OrthoDB" id="10465201at2759"/>
<dbReference type="EMBL" id="CAJVPY010011911">
    <property type="protein sequence ID" value="CAG8730489.1"/>
    <property type="molecule type" value="Genomic_DNA"/>
</dbReference>
<organism evidence="1 2">
    <name type="scientific">Dentiscutata erythropus</name>
    <dbReference type="NCBI Taxonomy" id="1348616"/>
    <lineage>
        <taxon>Eukaryota</taxon>
        <taxon>Fungi</taxon>
        <taxon>Fungi incertae sedis</taxon>
        <taxon>Mucoromycota</taxon>
        <taxon>Glomeromycotina</taxon>
        <taxon>Glomeromycetes</taxon>
        <taxon>Diversisporales</taxon>
        <taxon>Gigasporaceae</taxon>
        <taxon>Dentiscutata</taxon>
    </lineage>
</organism>
<protein>
    <submittedName>
        <fullName evidence="1">23776_t:CDS:1</fullName>
    </submittedName>
</protein>
<reference evidence="1" key="1">
    <citation type="submission" date="2021-06" db="EMBL/GenBank/DDBJ databases">
        <authorList>
            <person name="Kallberg Y."/>
            <person name="Tangrot J."/>
            <person name="Rosling A."/>
        </authorList>
    </citation>
    <scope>NUCLEOTIDE SEQUENCE</scope>
    <source>
        <strain evidence="1">MA453B</strain>
    </source>
</reference>
<comment type="caution">
    <text evidence="1">The sequence shown here is derived from an EMBL/GenBank/DDBJ whole genome shotgun (WGS) entry which is preliminary data.</text>
</comment>
<proteinExistence type="predicted"/>
<evidence type="ECO:0000313" key="1">
    <source>
        <dbReference type="EMBL" id="CAG8730489.1"/>
    </source>
</evidence>
<dbReference type="AlphaFoldDB" id="A0A9N9IE65"/>
<dbReference type="Proteomes" id="UP000789405">
    <property type="component" value="Unassembled WGS sequence"/>
</dbReference>
<evidence type="ECO:0000313" key="2">
    <source>
        <dbReference type="Proteomes" id="UP000789405"/>
    </source>
</evidence>